<organism evidence="6 7">
    <name type="scientific">Hyphomicrobium facile</name>
    <dbReference type="NCBI Taxonomy" id="51670"/>
    <lineage>
        <taxon>Bacteria</taxon>
        <taxon>Pseudomonadati</taxon>
        <taxon>Pseudomonadota</taxon>
        <taxon>Alphaproteobacteria</taxon>
        <taxon>Hyphomicrobiales</taxon>
        <taxon>Hyphomicrobiaceae</taxon>
        <taxon>Hyphomicrobium</taxon>
    </lineage>
</organism>
<dbReference type="OrthoDB" id="5297879at2"/>
<comment type="subcellular location">
    <subcellularLocation>
        <location evidence="1">Cytoplasm</location>
        <location evidence="1">Nucleoid</location>
    </subcellularLocation>
</comment>
<dbReference type="EMBL" id="FPCH01000001">
    <property type="protein sequence ID" value="SFV27336.1"/>
    <property type="molecule type" value="Genomic_DNA"/>
</dbReference>
<dbReference type="GO" id="GO:0009295">
    <property type="term" value="C:nucleoid"/>
    <property type="evidence" value="ECO:0007669"/>
    <property type="project" value="UniProtKB-SubCell"/>
</dbReference>
<dbReference type="PANTHER" id="PTHR38097:SF2">
    <property type="entry name" value="DNA-BINDING PROTEIN STPA"/>
    <property type="match status" value="1"/>
</dbReference>
<name>A0A1I7MYD3_9HYPH</name>
<reference evidence="7" key="1">
    <citation type="submission" date="2016-10" db="EMBL/GenBank/DDBJ databases">
        <authorList>
            <person name="Varghese N."/>
            <person name="Submissions S."/>
        </authorList>
    </citation>
    <scope>NUCLEOTIDE SEQUENCE [LARGE SCALE GENOMIC DNA]</scope>
    <source>
        <strain evidence="7">DSM 1565</strain>
    </source>
</reference>
<dbReference type="SMART" id="SM00528">
    <property type="entry name" value="HNS"/>
    <property type="match status" value="1"/>
</dbReference>
<dbReference type="Gene3D" id="4.10.430.10">
    <property type="entry name" value="Histone-like protein H-NS, C-terminal domain"/>
    <property type="match status" value="1"/>
</dbReference>
<keyword evidence="3" id="KW-0963">Cytoplasm</keyword>
<keyword evidence="4 6" id="KW-0238">DNA-binding</keyword>
<dbReference type="STRING" id="51670.SAMN04488557_0736"/>
<evidence type="ECO:0000256" key="4">
    <source>
        <dbReference type="ARBA" id="ARBA00023125"/>
    </source>
</evidence>
<evidence type="ECO:0000256" key="3">
    <source>
        <dbReference type="ARBA" id="ARBA00022490"/>
    </source>
</evidence>
<keyword evidence="7" id="KW-1185">Reference proteome</keyword>
<dbReference type="GO" id="GO:0000976">
    <property type="term" value="F:transcription cis-regulatory region binding"/>
    <property type="evidence" value="ECO:0007669"/>
    <property type="project" value="TreeGrafter"/>
</dbReference>
<dbReference type="InterPro" id="IPR027444">
    <property type="entry name" value="H-NS_C_dom"/>
</dbReference>
<dbReference type="Proteomes" id="UP000199423">
    <property type="component" value="Unassembled WGS sequence"/>
</dbReference>
<dbReference type="Pfam" id="PF00816">
    <property type="entry name" value="Histone_HNS"/>
    <property type="match status" value="1"/>
</dbReference>
<dbReference type="GO" id="GO:0003680">
    <property type="term" value="F:minor groove of adenine-thymine-rich DNA binding"/>
    <property type="evidence" value="ECO:0007669"/>
    <property type="project" value="TreeGrafter"/>
</dbReference>
<evidence type="ECO:0000313" key="7">
    <source>
        <dbReference type="Proteomes" id="UP000199423"/>
    </source>
</evidence>
<dbReference type="SUPFAM" id="SSF81273">
    <property type="entry name" value="H-NS histone-like proteins"/>
    <property type="match status" value="1"/>
</dbReference>
<dbReference type="GO" id="GO:0001217">
    <property type="term" value="F:DNA-binding transcription repressor activity"/>
    <property type="evidence" value="ECO:0007669"/>
    <property type="project" value="TreeGrafter"/>
</dbReference>
<proteinExistence type="inferred from homology"/>
<dbReference type="InterPro" id="IPR037150">
    <property type="entry name" value="H-NS_C_dom_sf"/>
</dbReference>
<accession>A0A1I7MYD3</accession>
<gene>
    <name evidence="6" type="ORF">SAMN04488557_0736</name>
</gene>
<dbReference type="PANTHER" id="PTHR38097">
    <property type="match status" value="1"/>
</dbReference>
<dbReference type="GO" id="GO:0005829">
    <property type="term" value="C:cytosol"/>
    <property type="evidence" value="ECO:0007669"/>
    <property type="project" value="TreeGrafter"/>
</dbReference>
<dbReference type="GO" id="GO:0003681">
    <property type="term" value="F:bent DNA binding"/>
    <property type="evidence" value="ECO:0007669"/>
    <property type="project" value="TreeGrafter"/>
</dbReference>
<evidence type="ECO:0000259" key="5">
    <source>
        <dbReference type="SMART" id="SM00528"/>
    </source>
</evidence>
<sequence>MRKVHKMAAFNVDKLSLKELVDLESKVQKAIAVARDRERSELKRKVADMAETHGFSVAELFGGVRGRGAGKNKSVGVAKYANPENKFDTWTGRGRKPNWLVERLRKGAKLADFSI</sequence>
<dbReference type="RefSeq" id="WP_092864323.1">
    <property type="nucleotide sequence ID" value="NZ_FPCH01000001.1"/>
</dbReference>
<protein>
    <submittedName>
        <fullName evidence="6">DNA-binding protein H-NS</fullName>
    </submittedName>
</protein>
<evidence type="ECO:0000256" key="1">
    <source>
        <dbReference type="ARBA" id="ARBA00004453"/>
    </source>
</evidence>
<evidence type="ECO:0000313" key="6">
    <source>
        <dbReference type="EMBL" id="SFV27336.1"/>
    </source>
</evidence>
<evidence type="ECO:0000256" key="2">
    <source>
        <dbReference type="ARBA" id="ARBA00010610"/>
    </source>
</evidence>
<comment type="similarity">
    <text evidence="2">Belongs to the histone-like protein H-NS family.</text>
</comment>
<feature type="domain" description="DNA-binding protein H-NS-like C-terminal" evidence="5">
    <location>
        <begin position="70"/>
        <end position="115"/>
    </location>
</feature>
<dbReference type="AlphaFoldDB" id="A0A1I7MYD3"/>
<dbReference type="GO" id="GO:0032993">
    <property type="term" value="C:protein-DNA complex"/>
    <property type="evidence" value="ECO:0007669"/>
    <property type="project" value="TreeGrafter"/>
</dbReference>